<comment type="caution">
    <text evidence="4">The sequence shown here is derived from an EMBL/GenBank/DDBJ whole genome shotgun (WGS) entry which is preliminary data.</text>
</comment>
<gene>
    <name evidence="4" type="ORF">FB45DRAFT_909999</name>
</gene>
<dbReference type="PANTHER" id="PTHR44229">
    <property type="entry name" value="15-HYDROXYPROSTAGLANDIN DEHYDROGENASE [NAD(+)]"/>
    <property type="match status" value="1"/>
</dbReference>
<accession>A0AAD7C125</accession>
<reference evidence="4" key="1">
    <citation type="submission" date="2023-03" db="EMBL/GenBank/DDBJ databases">
        <title>Massive genome expansion in bonnet fungi (Mycena s.s.) driven by repeated elements and novel gene families across ecological guilds.</title>
        <authorList>
            <consortium name="Lawrence Berkeley National Laboratory"/>
            <person name="Harder C.B."/>
            <person name="Miyauchi S."/>
            <person name="Viragh M."/>
            <person name="Kuo A."/>
            <person name="Thoen E."/>
            <person name="Andreopoulos B."/>
            <person name="Lu D."/>
            <person name="Skrede I."/>
            <person name="Drula E."/>
            <person name="Henrissat B."/>
            <person name="Morin E."/>
            <person name="Kohler A."/>
            <person name="Barry K."/>
            <person name="LaButti K."/>
            <person name="Morin E."/>
            <person name="Salamov A."/>
            <person name="Lipzen A."/>
            <person name="Mereny Z."/>
            <person name="Hegedus B."/>
            <person name="Baldrian P."/>
            <person name="Stursova M."/>
            <person name="Weitz H."/>
            <person name="Taylor A."/>
            <person name="Grigoriev I.V."/>
            <person name="Nagy L.G."/>
            <person name="Martin F."/>
            <person name="Kauserud H."/>
        </authorList>
    </citation>
    <scope>NUCLEOTIDE SEQUENCE</scope>
    <source>
        <strain evidence="4">9284</strain>
    </source>
</reference>
<evidence type="ECO:0000256" key="3">
    <source>
        <dbReference type="ARBA" id="ARBA00023002"/>
    </source>
</evidence>
<name>A0AAD7C125_9AGAR</name>
<keyword evidence="2" id="KW-0521">NADP</keyword>
<organism evidence="4 5">
    <name type="scientific">Roridomyces roridus</name>
    <dbReference type="NCBI Taxonomy" id="1738132"/>
    <lineage>
        <taxon>Eukaryota</taxon>
        <taxon>Fungi</taxon>
        <taxon>Dikarya</taxon>
        <taxon>Basidiomycota</taxon>
        <taxon>Agaricomycotina</taxon>
        <taxon>Agaricomycetes</taxon>
        <taxon>Agaricomycetidae</taxon>
        <taxon>Agaricales</taxon>
        <taxon>Marasmiineae</taxon>
        <taxon>Mycenaceae</taxon>
        <taxon>Roridomyces</taxon>
    </lineage>
</organism>
<dbReference type="Gene3D" id="3.40.50.720">
    <property type="entry name" value="NAD(P)-binding Rossmann-like Domain"/>
    <property type="match status" value="1"/>
</dbReference>
<dbReference type="EMBL" id="JARKIF010000007">
    <property type="protein sequence ID" value="KAJ7634830.1"/>
    <property type="molecule type" value="Genomic_DNA"/>
</dbReference>
<dbReference type="SUPFAM" id="SSF51735">
    <property type="entry name" value="NAD(P)-binding Rossmann-fold domains"/>
    <property type="match status" value="1"/>
</dbReference>
<dbReference type="PRINTS" id="PR00081">
    <property type="entry name" value="GDHRDH"/>
</dbReference>
<dbReference type="InterPro" id="IPR020904">
    <property type="entry name" value="Sc_DH/Rdtase_CS"/>
</dbReference>
<dbReference type="AlphaFoldDB" id="A0AAD7C125"/>
<evidence type="ECO:0000256" key="1">
    <source>
        <dbReference type="ARBA" id="ARBA00006484"/>
    </source>
</evidence>
<dbReference type="GO" id="GO:0016616">
    <property type="term" value="F:oxidoreductase activity, acting on the CH-OH group of donors, NAD or NADP as acceptor"/>
    <property type="evidence" value="ECO:0007669"/>
    <property type="project" value="TreeGrafter"/>
</dbReference>
<evidence type="ECO:0000256" key="2">
    <source>
        <dbReference type="ARBA" id="ARBA00022857"/>
    </source>
</evidence>
<dbReference type="PANTHER" id="PTHR44229:SF4">
    <property type="entry name" value="15-HYDROXYPROSTAGLANDIN DEHYDROGENASE [NAD(+)]"/>
    <property type="match status" value="1"/>
</dbReference>
<keyword evidence="5" id="KW-1185">Reference proteome</keyword>
<dbReference type="Proteomes" id="UP001221142">
    <property type="component" value="Unassembled WGS sequence"/>
</dbReference>
<evidence type="ECO:0000313" key="5">
    <source>
        <dbReference type="Proteomes" id="UP001221142"/>
    </source>
</evidence>
<dbReference type="GO" id="GO:0005737">
    <property type="term" value="C:cytoplasm"/>
    <property type="evidence" value="ECO:0007669"/>
    <property type="project" value="TreeGrafter"/>
</dbReference>
<protein>
    <submittedName>
        <fullName evidence="4">NAD(P)-binding protein</fullName>
    </submittedName>
</protein>
<comment type="similarity">
    <text evidence="1">Belongs to the short-chain dehydrogenases/reductases (SDR) family.</text>
</comment>
<dbReference type="Pfam" id="PF00106">
    <property type="entry name" value="adh_short"/>
    <property type="match status" value="1"/>
</dbReference>
<dbReference type="PROSITE" id="PS00061">
    <property type="entry name" value="ADH_SHORT"/>
    <property type="match status" value="1"/>
</dbReference>
<sequence>MPLYDGRKALVTGAASGIGKHLAYHLVEQGARVLCSDINETAGNAAVAELNRGRPAEVAYFVKADVTNWLEMVELFRRAVSIFEGNLDFVFANAGTAALGFPDQAGPPNFTPIMVNLVGVMYTIQVAVNHFREFKTPGRIVVTASQSSLHPFSGEPVYTASKFGVLGLVRATAPRTVREKILINAVGPGSTTTALMPPDIEALMNASGLKVSKETIMKAFDLFLTPECKYSGQFAEAVGDNVSLYKFPIPSFIKNKL</sequence>
<keyword evidence="3" id="KW-0560">Oxidoreductase</keyword>
<dbReference type="InterPro" id="IPR002347">
    <property type="entry name" value="SDR_fam"/>
</dbReference>
<dbReference type="InterPro" id="IPR036291">
    <property type="entry name" value="NAD(P)-bd_dom_sf"/>
</dbReference>
<proteinExistence type="inferred from homology"/>
<evidence type="ECO:0000313" key="4">
    <source>
        <dbReference type="EMBL" id="KAJ7634830.1"/>
    </source>
</evidence>